<dbReference type="PANTHER" id="PTHR43775">
    <property type="entry name" value="FATTY ACID SYNTHASE"/>
    <property type="match status" value="1"/>
</dbReference>
<keyword evidence="2" id="KW-0597">Phosphoprotein</keyword>
<keyword evidence="6" id="KW-1185">Reference proteome</keyword>
<dbReference type="InterPro" id="IPR009081">
    <property type="entry name" value="PP-bd_ACP"/>
</dbReference>
<dbReference type="Gene3D" id="3.30.559.30">
    <property type="entry name" value="Nonribosomal peptide synthetase, condensation domain"/>
    <property type="match status" value="1"/>
</dbReference>
<dbReference type="InterPro" id="IPR036736">
    <property type="entry name" value="ACP-like_sf"/>
</dbReference>
<keyword evidence="1" id="KW-0596">Phosphopantetheine</keyword>
<comment type="caution">
    <text evidence="5">The sequence shown here is derived from an EMBL/GenBank/DDBJ whole genome shotgun (WGS) entry which is preliminary data.</text>
</comment>
<dbReference type="GO" id="GO:0044550">
    <property type="term" value="P:secondary metabolite biosynthetic process"/>
    <property type="evidence" value="ECO:0007669"/>
    <property type="project" value="TreeGrafter"/>
</dbReference>
<dbReference type="InterPro" id="IPR001242">
    <property type="entry name" value="Condensation_dom"/>
</dbReference>
<organism evidence="5 6">
    <name type="scientific">Colletotrichum phormii</name>
    <dbReference type="NCBI Taxonomy" id="359342"/>
    <lineage>
        <taxon>Eukaryota</taxon>
        <taxon>Fungi</taxon>
        <taxon>Dikarya</taxon>
        <taxon>Ascomycota</taxon>
        <taxon>Pezizomycotina</taxon>
        <taxon>Sordariomycetes</taxon>
        <taxon>Hypocreomycetidae</taxon>
        <taxon>Glomerellales</taxon>
        <taxon>Glomerellaceae</taxon>
        <taxon>Colletotrichum</taxon>
        <taxon>Colletotrichum acutatum species complex</taxon>
    </lineage>
</organism>
<dbReference type="Proteomes" id="UP001243989">
    <property type="component" value="Unassembled WGS sequence"/>
</dbReference>
<dbReference type="SMART" id="SM00823">
    <property type="entry name" value="PKS_PP"/>
    <property type="match status" value="1"/>
</dbReference>
<dbReference type="InterPro" id="IPR050091">
    <property type="entry name" value="PKS_NRPS_Biosynth_Enz"/>
</dbReference>
<dbReference type="InterPro" id="IPR013968">
    <property type="entry name" value="PKS_KR"/>
</dbReference>
<dbReference type="GO" id="GO:0031177">
    <property type="term" value="F:phosphopantetheine binding"/>
    <property type="evidence" value="ECO:0007669"/>
    <property type="project" value="InterPro"/>
</dbReference>
<keyword evidence="3" id="KW-0808">Transferase</keyword>
<dbReference type="SUPFAM" id="SSF51735">
    <property type="entry name" value="NAD(P)-binding Rossmann-fold domains"/>
    <property type="match status" value="1"/>
</dbReference>
<dbReference type="GO" id="GO:0006633">
    <property type="term" value="P:fatty acid biosynthetic process"/>
    <property type="evidence" value="ECO:0007669"/>
    <property type="project" value="TreeGrafter"/>
</dbReference>
<dbReference type="PROSITE" id="PS50075">
    <property type="entry name" value="CARRIER"/>
    <property type="match status" value="1"/>
</dbReference>
<evidence type="ECO:0000256" key="3">
    <source>
        <dbReference type="ARBA" id="ARBA00022679"/>
    </source>
</evidence>
<evidence type="ECO:0000256" key="2">
    <source>
        <dbReference type="ARBA" id="ARBA00022553"/>
    </source>
</evidence>
<dbReference type="InterPro" id="IPR020806">
    <property type="entry name" value="PKS_PP-bd"/>
</dbReference>
<protein>
    <recommendedName>
        <fullName evidence="4">Carrier domain-containing protein</fullName>
    </recommendedName>
</protein>
<dbReference type="Pfam" id="PF00668">
    <property type="entry name" value="Condensation"/>
    <property type="match status" value="1"/>
</dbReference>
<dbReference type="Pfam" id="PF08659">
    <property type="entry name" value="KR"/>
    <property type="match status" value="1"/>
</dbReference>
<evidence type="ECO:0000259" key="4">
    <source>
        <dbReference type="PROSITE" id="PS50075"/>
    </source>
</evidence>
<evidence type="ECO:0000313" key="5">
    <source>
        <dbReference type="EMBL" id="KAK1621902.1"/>
    </source>
</evidence>
<reference evidence="5" key="1">
    <citation type="submission" date="2021-06" db="EMBL/GenBank/DDBJ databases">
        <title>Comparative genomics, transcriptomics and evolutionary studies reveal genomic signatures of adaptation to plant cell wall in hemibiotrophic fungi.</title>
        <authorList>
            <consortium name="DOE Joint Genome Institute"/>
            <person name="Baroncelli R."/>
            <person name="Diaz J.F."/>
            <person name="Benocci T."/>
            <person name="Peng M."/>
            <person name="Battaglia E."/>
            <person name="Haridas S."/>
            <person name="Andreopoulos W."/>
            <person name="Labutti K."/>
            <person name="Pangilinan J."/>
            <person name="Floch G.L."/>
            <person name="Makela M.R."/>
            <person name="Henrissat B."/>
            <person name="Grigoriev I.V."/>
            <person name="Crouch J.A."/>
            <person name="De Vries R.P."/>
            <person name="Sukno S.A."/>
            <person name="Thon M.R."/>
        </authorList>
    </citation>
    <scope>NUCLEOTIDE SEQUENCE</scope>
    <source>
        <strain evidence="5">CBS 102054</strain>
    </source>
</reference>
<dbReference type="InterPro" id="IPR036291">
    <property type="entry name" value="NAD(P)-bd_dom_sf"/>
</dbReference>
<sequence>MFSSTALFGGNPGQTNYTAANAYLQALGQYRRSKGLAASIIHIGAVMGIGYLTRNSREAEFLTLFAEAVVSGRRVHGVDGVHAKKAIDMSETEIGSGIPALESRHKETIKFYHDPRFGNLKTPESRGDAADAGGSKMGVKEIEESLSDKMRGVLHIPPEESVNAAAPLLDQGIDSLGAITVASWFSKQLLVDIPILRVLSGASIDDLAAEGASRLSLAAIPRIADAQGPAKHSEDSSTEASSDGAFTALSTTIEANEPLDGVVRKAPMSLIQQYSYTRQPASLPDATISHNTIGAVTAAITCYETSRTAFRPSEASAPTPQLHVLPAPTWGLRAVSVAFRAEADAALAKLQKEAYDLANGETFKIALSTWSPTAHLLCARLPPPGRRRLHHQKPRRRAYTDFFAVKQRTLLASGGMDASIAYWTCLYKPLPAPLLLLPLPGAKRARGPVSWDQHTALSRLSAVFAFRIKERTKKLRTTPMTFYLAAYAALLSNLSKQAQVSIGLADTNRSSVADLSTMGYFANLLPLRLHASSDSFTATIESAKGAVRQAMAHSVVPHDVIAARLGLDDTVVLPWAMTCAPLFQAVFDYCQGAAESGAVGGARIVEVVASWERTPYDVLVEMSDDPTRDPLVTAKL</sequence>
<dbReference type="Gene3D" id="3.40.50.720">
    <property type="entry name" value="NAD(P)-binding Rossmann-like Domain"/>
    <property type="match status" value="1"/>
</dbReference>
<feature type="domain" description="Carrier" evidence="4">
    <location>
        <begin position="140"/>
        <end position="215"/>
    </location>
</feature>
<dbReference type="GeneID" id="85473601"/>
<evidence type="ECO:0000256" key="1">
    <source>
        <dbReference type="ARBA" id="ARBA00022450"/>
    </source>
</evidence>
<dbReference type="Gene3D" id="1.10.1200.10">
    <property type="entry name" value="ACP-like"/>
    <property type="match status" value="1"/>
</dbReference>
<dbReference type="Pfam" id="PF00550">
    <property type="entry name" value="PP-binding"/>
    <property type="match status" value="1"/>
</dbReference>
<dbReference type="AlphaFoldDB" id="A0AAJ0E9P6"/>
<dbReference type="RefSeq" id="XP_060437897.1">
    <property type="nucleotide sequence ID" value="XM_060588739.1"/>
</dbReference>
<evidence type="ECO:0000313" key="6">
    <source>
        <dbReference type="Proteomes" id="UP001243989"/>
    </source>
</evidence>
<dbReference type="SUPFAM" id="SSF52777">
    <property type="entry name" value="CoA-dependent acyltransferases"/>
    <property type="match status" value="1"/>
</dbReference>
<dbReference type="PANTHER" id="PTHR43775:SF20">
    <property type="entry name" value="HYBRID PKS-NRPS SYNTHETASE APDA"/>
    <property type="match status" value="1"/>
</dbReference>
<dbReference type="EMBL" id="JAHMHQ010000042">
    <property type="protein sequence ID" value="KAK1621902.1"/>
    <property type="molecule type" value="Genomic_DNA"/>
</dbReference>
<dbReference type="GO" id="GO:0004312">
    <property type="term" value="F:fatty acid synthase activity"/>
    <property type="evidence" value="ECO:0007669"/>
    <property type="project" value="TreeGrafter"/>
</dbReference>
<dbReference type="SUPFAM" id="SSF47336">
    <property type="entry name" value="ACP-like"/>
    <property type="match status" value="1"/>
</dbReference>
<name>A0AAJ0E9P6_9PEZI</name>
<proteinExistence type="predicted"/>
<accession>A0AAJ0E9P6</accession>
<gene>
    <name evidence="5" type="ORF">BDP81DRAFT_400804</name>
</gene>